<evidence type="ECO:0000313" key="2">
    <source>
        <dbReference type="EMBL" id="AEP31652.1"/>
    </source>
</evidence>
<dbReference type="PROSITE" id="PS51186">
    <property type="entry name" value="GNAT"/>
    <property type="match status" value="1"/>
</dbReference>
<evidence type="ECO:0000259" key="1">
    <source>
        <dbReference type="PROSITE" id="PS51186"/>
    </source>
</evidence>
<dbReference type="SUPFAM" id="SSF55729">
    <property type="entry name" value="Acyl-CoA N-acyltransferases (Nat)"/>
    <property type="match status" value="1"/>
</dbReference>
<dbReference type="RefSeq" id="WP_014110523.1">
    <property type="nucleotide sequence ID" value="NC_016041.1"/>
</dbReference>
<dbReference type="KEGG" id="gni:GNIT_3558"/>
<dbReference type="Gene3D" id="3.40.630.30">
    <property type="match status" value="1"/>
</dbReference>
<dbReference type="InterPro" id="IPR016181">
    <property type="entry name" value="Acyl_CoA_acyltransferase"/>
</dbReference>
<protein>
    <submittedName>
        <fullName evidence="2">GCN5-related N-acetyltransferase</fullName>
    </submittedName>
</protein>
<dbReference type="InterPro" id="IPR000182">
    <property type="entry name" value="GNAT_dom"/>
</dbReference>
<organism evidence="2 3">
    <name type="scientific">Glaciecola nitratireducens (strain JCM 12485 / KCTC 12276 / FR1064)</name>
    <dbReference type="NCBI Taxonomy" id="1085623"/>
    <lineage>
        <taxon>Bacteria</taxon>
        <taxon>Pseudomonadati</taxon>
        <taxon>Pseudomonadota</taxon>
        <taxon>Gammaproteobacteria</taxon>
        <taxon>Alteromonadales</taxon>
        <taxon>Alteromonadaceae</taxon>
        <taxon>Brumicola</taxon>
    </lineage>
</organism>
<feature type="domain" description="N-acetyltransferase" evidence="1">
    <location>
        <begin position="60"/>
        <end position="198"/>
    </location>
</feature>
<keyword evidence="2" id="KW-0808">Transferase</keyword>
<dbReference type="STRING" id="1085623.GNIT_3558"/>
<dbReference type="Proteomes" id="UP000009282">
    <property type="component" value="Chromosome"/>
</dbReference>
<reference evidence="2 3" key="1">
    <citation type="journal article" date="2011" name="J. Bacteriol.">
        <title>Complete genome sequence of seawater bacterium Glaciecola nitratireducens FR1064T.</title>
        <authorList>
            <person name="Bian F."/>
            <person name="Qin Q.L."/>
            <person name="Xie B.B."/>
            <person name="Shu Y.L."/>
            <person name="Zhang X.Y."/>
            <person name="Yu Y."/>
            <person name="Chen B."/>
            <person name="Chen X.L."/>
            <person name="Zhou B.C."/>
            <person name="Zhang Y.Z."/>
        </authorList>
    </citation>
    <scope>NUCLEOTIDE SEQUENCE [LARGE SCALE GENOMIC DNA]</scope>
    <source>
        <strain evidence="3">JCM 12485 / KCTC 12276 / FR1064</strain>
    </source>
</reference>
<gene>
    <name evidence="2" type="ordered locus">GNIT_3558</name>
</gene>
<dbReference type="GO" id="GO:0016747">
    <property type="term" value="F:acyltransferase activity, transferring groups other than amino-acyl groups"/>
    <property type="evidence" value="ECO:0007669"/>
    <property type="project" value="InterPro"/>
</dbReference>
<sequence>MDIQRGDLSQSAAIAQLIYASEPTLLSFLFGGVTQTQDYLQQACSEAHGQFSANYHWVALEHANAVEGICANWLSVMPAEFQLGTISSLREFLSPEQIIHLLAYKESVDACFVAPQSHQVCLGHVSVFSGSKHKGIASALIAHTVEYTKESAKREIVLDVEATNVGAIKCYLKAGFTELKHNKFEPTQQTFIRMALRV</sequence>
<keyword evidence="3" id="KW-1185">Reference proteome</keyword>
<dbReference type="EMBL" id="CP003060">
    <property type="protein sequence ID" value="AEP31652.1"/>
    <property type="molecule type" value="Genomic_DNA"/>
</dbReference>
<dbReference type="HOGENOM" id="CLU_1376441_0_0_6"/>
<accession>G4QNU4</accession>
<dbReference type="Pfam" id="PF00583">
    <property type="entry name" value="Acetyltransf_1"/>
    <property type="match status" value="1"/>
</dbReference>
<proteinExistence type="predicted"/>
<evidence type="ECO:0000313" key="3">
    <source>
        <dbReference type="Proteomes" id="UP000009282"/>
    </source>
</evidence>
<dbReference type="OrthoDB" id="336415at2"/>
<dbReference type="eggNOG" id="COG0456">
    <property type="taxonomic scope" value="Bacteria"/>
</dbReference>
<name>G4QNU4_GLANF</name>
<dbReference type="AlphaFoldDB" id="G4QNU4"/>